<reference evidence="4" key="2">
    <citation type="submission" date="2025-08" db="UniProtKB">
        <authorList>
            <consortium name="Ensembl"/>
        </authorList>
    </citation>
    <scope>IDENTIFICATION</scope>
    <source>
        <strain evidence="4">17573</strain>
    </source>
</reference>
<feature type="compositionally biased region" description="Polar residues" evidence="3">
    <location>
        <begin position="1"/>
        <end position="12"/>
    </location>
</feature>
<dbReference type="PANTHER" id="PTHR36527">
    <property type="entry name" value="OS01G0282866 PROTEIN"/>
    <property type="match status" value="1"/>
</dbReference>
<organism evidence="4 5">
    <name type="scientific">Macaca mulatta</name>
    <name type="common">Rhesus macaque</name>
    <dbReference type="NCBI Taxonomy" id="9544"/>
    <lineage>
        <taxon>Eukaryota</taxon>
        <taxon>Metazoa</taxon>
        <taxon>Chordata</taxon>
        <taxon>Craniata</taxon>
        <taxon>Vertebrata</taxon>
        <taxon>Euteleostomi</taxon>
        <taxon>Mammalia</taxon>
        <taxon>Eutheria</taxon>
        <taxon>Euarchontoglires</taxon>
        <taxon>Primates</taxon>
        <taxon>Haplorrhini</taxon>
        <taxon>Catarrhini</taxon>
        <taxon>Cercopithecidae</taxon>
        <taxon>Cercopithecinae</taxon>
        <taxon>Macaca</taxon>
    </lineage>
</organism>
<keyword evidence="2" id="KW-0963">Cytoplasm</keyword>
<dbReference type="VEuPathDB" id="HostDB:ENSMMUG00000051687"/>
<dbReference type="OMA" id="HRWVHLC"/>
<proteinExistence type="predicted"/>
<dbReference type="GO" id="GO:0005737">
    <property type="term" value="C:cytoplasm"/>
    <property type="evidence" value="ECO:0007669"/>
    <property type="project" value="UniProtKB-SubCell"/>
</dbReference>
<dbReference type="AlphaFoldDB" id="A0A5F7ZR92"/>
<name>A0A5F7ZR92_MACMU</name>
<evidence type="ECO:0000256" key="1">
    <source>
        <dbReference type="ARBA" id="ARBA00004496"/>
    </source>
</evidence>
<dbReference type="Proteomes" id="UP000006718">
    <property type="component" value="Unassembled WGS sequence"/>
</dbReference>
<dbReference type="SUPFAM" id="SSF52490">
    <property type="entry name" value="Tubulin nucleotide-binding domain-like"/>
    <property type="match status" value="1"/>
</dbReference>
<feature type="region of interest" description="Disordered" evidence="3">
    <location>
        <begin position="1"/>
        <end position="28"/>
    </location>
</feature>
<evidence type="ECO:0000313" key="5">
    <source>
        <dbReference type="Proteomes" id="UP000006718"/>
    </source>
</evidence>
<evidence type="ECO:0000256" key="2">
    <source>
        <dbReference type="ARBA" id="ARBA00022490"/>
    </source>
</evidence>
<dbReference type="GeneTree" id="ENSGT00940000161436"/>
<dbReference type="PANTHER" id="PTHR36527:SF7">
    <property type="entry name" value="TUBULIN_FTSZ GTPASE DOMAIN-CONTAINING PROTEIN"/>
    <property type="match status" value="1"/>
</dbReference>
<dbReference type="InterPro" id="IPR036525">
    <property type="entry name" value="Tubulin/FtsZ_GTPase_sf"/>
</dbReference>
<comment type="subcellular location">
    <subcellularLocation>
        <location evidence="1">Cytoplasm</location>
    </subcellularLocation>
</comment>
<reference evidence="4" key="1">
    <citation type="submission" date="2019-01" db="EMBL/GenBank/DDBJ databases">
        <authorList>
            <person name="Graves T."/>
            <person name="Eichler E.E."/>
            <person name="Wilson R.K."/>
        </authorList>
    </citation>
    <scope>NUCLEOTIDE SEQUENCE [LARGE SCALE GENOMIC DNA]</scope>
    <source>
        <strain evidence="4">17573</strain>
    </source>
</reference>
<dbReference type="InParanoid" id="A0A5F7ZR92"/>
<evidence type="ECO:0000256" key="3">
    <source>
        <dbReference type="SAM" id="MobiDB-lite"/>
    </source>
</evidence>
<evidence type="ECO:0008006" key="6">
    <source>
        <dbReference type="Google" id="ProtNLM"/>
    </source>
</evidence>
<dbReference type="Gene3D" id="3.40.50.1440">
    <property type="entry name" value="Tubulin/FtsZ, GTPase domain"/>
    <property type="match status" value="1"/>
</dbReference>
<dbReference type="STRING" id="9544.ENSMMUP00000068149"/>
<dbReference type="Bgee" id="ENSMMUG00000051687">
    <property type="expression patterns" value="Expressed in cortex of kidney and 10 other cell types or tissues"/>
</dbReference>
<dbReference type="Ensembl" id="ENSMMUT00000089566.1">
    <property type="protein sequence ID" value="ENSMMUP00000068149.1"/>
    <property type="gene ID" value="ENSMMUG00000051687.1"/>
</dbReference>
<reference evidence="4" key="3">
    <citation type="submission" date="2025-09" db="UniProtKB">
        <authorList>
            <consortium name="Ensembl"/>
        </authorList>
    </citation>
    <scope>IDENTIFICATION</scope>
    <source>
        <strain evidence="4">17573</strain>
    </source>
</reference>
<keyword evidence="5" id="KW-1185">Reference proteome</keyword>
<sequence>MGGSSPADQLSPTWKGPQQGHLSSPTDVQRQGMHRWVHLCGSQAVAYSGSPMRGWGRWARGYFSIGGGRAGSLRVCSSSSLFSCRPDPALAMRKIMLTQAGQCGNQIGAKVGNRGSEGPARACGWPVKMLAVARFWEVISDEHAIDCTGTYHGDSRLQLERIEMYYKEACGEIPDLPHRPPGNAAFPSLMPSRPSQVASTCPALCSWIWSRAPWTLCARGPSGRSSGRTASSLVSCG</sequence>
<protein>
    <recommendedName>
        <fullName evidence="6">Tubulin/FtsZ GTPase domain-containing protein</fullName>
    </recommendedName>
</protein>
<accession>A0A5F7ZR92</accession>
<evidence type="ECO:0000313" key="4">
    <source>
        <dbReference type="Ensembl" id="ENSMMUP00000068149.1"/>
    </source>
</evidence>